<protein>
    <recommendedName>
        <fullName evidence="3">CopG family transcriptional regulator</fullName>
    </recommendedName>
</protein>
<comment type="caution">
    <text evidence="1">The sequence shown here is derived from an EMBL/GenBank/DDBJ whole genome shotgun (WGS) entry which is preliminary data.</text>
</comment>
<gene>
    <name evidence="1" type="ORF">ISP06_02230</name>
</gene>
<evidence type="ECO:0000313" key="2">
    <source>
        <dbReference type="Proteomes" id="UP000606900"/>
    </source>
</evidence>
<sequence length="47" mass="5337">MFVSKTVSIKVDDLLKIKRLVENGLFMNVSDFVQVAIKNQIIKLDEG</sequence>
<dbReference type="AlphaFoldDB" id="A0A843AKD4"/>
<dbReference type="Proteomes" id="UP000606900">
    <property type="component" value="Unassembled WGS sequence"/>
</dbReference>
<proteinExistence type="predicted"/>
<dbReference type="InterPro" id="IPR041088">
    <property type="entry name" value="RHH_8"/>
</dbReference>
<dbReference type="EMBL" id="JADIIL010000011">
    <property type="protein sequence ID" value="MBF4474276.1"/>
    <property type="molecule type" value="Genomic_DNA"/>
</dbReference>
<dbReference type="Pfam" id="PF17723">
    <property type="entry name" value="RHH_8"/>
    <property type="match status" value="1"/>
</dbReference>
<accession>A0A843AKD4</accession>
<evidence type="ECO:0000313" key="1">
    <source>
        <dbReference type="EMBL" id="MBF4474276.1"/>
    </source>
</evidence>
<organism evidence="1 2">
    <name type="scientific">Methanobacterium formicicum</name>
    <dbReference type="NCBI Taxonomy" id="2162"/>
    <lineage>
        <taxon>Archaea</taxon>
        <taxon>Methanobacteriati</taxon>
        <taxon>Methanobacteriota</taxon>
        <taxon>Methanomada group</taxon>
        <taxon>Methanobacteria</taxon>
        <taxon>Methanobacteriales</taxon>
        <taxon>Methanobacteriaceae</taxon>
        <taxon>Methanobacterium</taxon>
    </lineage>
</organism>
<reference evidence="1" key="1">
    <citation type="submission" date="2020-10" db="EMBL/GenBank/DDBJ databases">
        <title>Dehalococcoides mccartyi of a TCE/Cr reducing biochatode.</title>
        <authorList>
            <person name="Matturro B."/>
        </authorList>
    </citation>
    <scope>NUCLEOTIDE SEQUENCE</scope>
    <source>
        <strain evidence="1">Bin2</strain>
    </source>
</reference>
<evidence type="ECO:0008006" key="3">
    <source>
        <dbReference type="Google" id="ProtNLM"/>
    </source>
</evidence>
<dbReference type="RefSeq" id="WP_276698313.1">
    <property type="nucleotide sequence ID" value="NZ_JADIIL010000011.1"/>
</dbReference>
<name>A0A843AKD4_METFO</name>